<protein>
    <submittedName>
        <fullName evidence="1">Uncharacterized protein</fullName>
    </submittedName>
</protein>
<evidence type="ECO:0000313" key="2">
    <source>
        <dbReference type="Proteomes" id="UP000009168"/>
    </source>
</evidence>
<dbReference type="GeneID" id="24439674"/>
<proteinExistence type="predicted"/>
<dbReference type="InParanoid" id="W7X526"/>
<keyword evidence="2" id="KW-1185">Reference proteome</keyword>
<name>W7X526_TETTS</name>
<accession>W7X526</accession>
<gene>
    <name evidence="1" type="ORF">TTHERM_000578575</name>
</gene>
<dbReference type="EMBL" id="GG662527">
    <property type="protein sequence ID" value="EWS72512.1"/>
    <property type="molecule type" value="Genomic_DNA"/>
</dbReference>
<dbReference type="Proteomes" id="UP000009168">
    <property type="component" value="Unassembled WGS sequence"/>
</dbReference>
<organism evidence="1 2">
    <name type="scientific">Tetrahymena thermophila (strain SB210)</name>
    <dbReference type="NCBI Taxonomy" id="312017"/>
    <lineage>
        <taxon>Eukaryota</taxon>
        <taxon>Sar</taxon>
        <taxon>Alveolata</taxon>
        <taxon>Ciliophora</taxon>
        <taxon>Intramacronucleata</taxon>
        <taxon>Oligohymenophorea</taxon>
        <taxon>Hymenostomatida</taxon>
        <taxon>Tetrahymenina</taxon>
        <taxon>Tetrahymenidae</taxon>
        <taxon>Tetrahymena</taxon>
    </lineage>
</organism>
<evidence type="ECO:0000313" key="1">
    <source>
        <dbReference type="EMBL" id="EWS72512.1"/>
    </source>
</evidence>
<reference evidence="2" key="1">
    <citation type="journal article" date="2006" name="PLoS Biol.">
        <title>Macronuclear genome sequence of the ciliate Tetrahymena thermophila, a model eukaryote.</title>
        <authorList>
            <person name="Eisen J.A."/>
            <person name="Coyne R.S."/>
            <person name="Wu M."/>
            <person name="Wu D."/>
            <person name="Thiagarajan M."/>
            <person name="Wortman J.R."/>
            <person name="Badger J.H."/>
            <person name="Ren Q."/>
            <person name="Amedeo P."/>
            <person name="Jones K.M."/>
            <person name="Tallon L.J."/>
            <person name="Delcher A.L."/>
            <person name="Salzberg S.L."/>
            <person name="Silva J.C."/>
            <person name="Haas B.J."/>
            <person name="Majoros W.H."/>
            <person name="Farzad M."/>
            <person name="Carlton J.M."/>
            <person name="Smith R.K. Jr."/>
            <person name="Garg J."/>
            <person name="Pearlman R.E."/>
            <person name="Karrer K.M."/>
            <person name="Sun L."/>
            <person name="Manning G."/>
            <person name="Elde N.C."/>
            <person name="Turkewitz A.P."/>
            <person name="Asai D.J."/>
            <person name="Wilkes D.E."/>
            <person name="Wang Y."/>
            <person name="Cai H."/>
            <person name="Collins K."/>
            <person name="Stewart B.A."/>
            <person name="Lee S.R."/>
            <person name="Wilamowska K."/>
            <person name="Weinberg Z."/>
            <person name="Ruzzo W.L."/>
            <person name="Wloga D."/>
            <person name="Gaertig J."/>
            <person name="Frankel J."/>
            <person name="Tsao C.-C."/>
            <person name="Gorovsky M.A."/>
            <person name="Keeling P.J."/>
            <person name="Waller R.F."/>
            <person name="Patron N.J."/>
            <person name="Cherry J.M."/>
            <person name="Stover N.A."/>
            <person name="Krieger C.J."/>
            <person name="del Toro C."/>
            <person name="Ryder H.F."/>
            <person name="Williamson S.C."/>
            <person name="Barbeau R.A."/>
            <person name="Hamilton E.P."/>
            <person name="Orias E."/>
        </authorList>
    </citation>
    <scope>NUCLEOTIDE SEQUENCE [LARGE SCALE GENOMIC DNA]</scope>
    <source>
        <strain evidence="2">SB210</strain>
    </source>
</reference>
<dbReference type="KEGG" id="tet:TTHERM_000578575"/>
<dbReference type="AlphaFoldDB" id="W7X526"/>
<dbReference type="RefSeq" id="XP_012654948.1">
    <property type="nucleotide sequence ID" value="XM_012799494.1"/>
</dbReference>
<sequence length="395" mass="46532">MSNLVKIYDCSMMSEVAQVGLNYEVSYANILVDSLYKRIFVQNKLPGTLVYDFMLNADTVSYINSFSAQLYFDDYFIYSVVSHSANIYFRKDLKLLFNFRHFNSTFYLKKITYLNVGYYFLVEFINKLSIFEFSPFVSLPTEKAFLLINQFSIAKYSFIKQNEFGINSNIYEFEAIIFQLEGIITYTIQFDIYSLSQSQSCSLNYEQQQFNYQDDIYFWQQSLYLASQQKNINSLTINIPKDQNIYIPQLQQNILYSEFQLIIQGQNLNNTIYIQDKFNQQQGIYAIWLQNLVIQVSNQNYKLYLENGTNPNSLNFDDLTFPDLKQIYLENITINESIVQIKNIQQVVIQQINLTHFVNQKVPTLTQLEISNISKVIISEINIMKFSTNQQHQHI</sequence>